<reference evidence="1" key="2">
    <citation type="submission" date="2020-05" db="UniProtKB">
        <authorList>
            <consortium name="EnsemblMetazoa"/>
        </authorList>
    </citation>
    <scope>IDENTIFICATION</scope>
    <source>
        <strain evidence="1">IAEA</strain>
    </source>
</reference>
<protein>
    <submittedName>
        <fullName evidence="1">Uncharacterized protein</fullName>
    </submittedName>
</protein>
<dbReference type="EnsemblMetazoa" id="GPPI041364-RA">
    <property type="protein sequence ID" value="GPPI041364-PA"/>
    <property type="gene ID" value="GPPI041364"/>
</dbReference>
<dbReference type="AlphaFoldDB" id="A0A1B0BV35"/>
<dbReference type="Proteomes" id="UP000092460">
    <property type="component" value="Unassembled WGS sequence"/>
</dbReference>
<dbReference type="EMBL" id="JXJN01021065">
    <property type="status" value="NOT_ANNOTATED_CDS"/>
    <property type="molecule type" value="Genomic_DNA"/>
</dbReference>
<dbReference type="VEuPathDB" id="VectorBase:GPPI041364"/>
<evidence type="ECO:0000313" key="2">
    <source>
        <dbReference type="Proteomes" id="UP000092460"/>
    </source>
</evidence>
<evidence type="ECO:0000313" key="1">
    <source>
        <dbReference type="EnsemblMetazoa" id="GPPI041364-PA"/>
    </source>
</evidence>
<organism evidence="1 2">
    <name type="scientific">Glossina palpalis gambiensis</name>
    <dbReference type="NCBI Taxonomy" id="67801"/>
    <lineage>
        <taxon>Eukaryota</taxon>
        <taxon>Metazoa</taxon>
        <taxon>Ecdysozoa</taxon>
        <taxon>Arthropoda</taxon>
        <taxon>Hexapoda</taxon>
        <taxon>Insecta</taxon>
        <taxon>Pterygota</taxon>
        <taxon>Neoptera</taxon>
        <taxon>Endopterygota</taxon>
        <taxon>Diptera</taxon>
        <taxon>Brachycera</taxon>
        <taxon>Muscomorpha</taxon>
        <taxon>Hippoboscoidea</taxon>
        <taxon>Glossinidae</taxon>
        <taxon>Glossina</taxon>
    </lineage>
</organism>
<accession>A0A1B0BV35</accession>
<sequence length="213" mass="24749">MELEQTETLQRTNSAEYLHLNLILLLILQPKLDSENSTEWQKYSGLSTKLPSFKKCREFLYERFTALKALSTTTKKLVKCPVCKRPHRKYHCNQILRADVDKRREMISSASLRFNRLGPELCKKCETIHHTLLYVEHTSNELQETTSTQRAARLLKIAASHLTIKEIGENNNLRETTTKHLWLFVFPRIGNKTPHGQLNQLIKTINNTDIVHA</sequence>
<reference evidence="2" key="1">
    <citation type="submission" date="2015-01" db="EMBL/GenBank/DDBJ databases">
        <authorList>
            <person name="Aksoy S."/>
            <person name="Warren W."/>
            <person name="Wilson R.K."/>
        </authorList>
    </citation>
    <scope>NUCLEOTIDE SEQUENCE [LARGE SCALE GENOMIC DNA]</scope>
    <source>
        <strain evidence="2">IAEA</strain>
    </source>
</reference>
<name>A0A1B0BV35_9MUSC</name>
<keyword evidence="2" id="KW-1185">Reference proteome</keyword>
<proteinExistence type="predicted"/>
<dbReference type="STRING" id="67801.A0A1B0BV35"/>